<accession>R0KSQ0</accession>
<feature type="non-terminal residue" evidence="2">
    <location>
        <position position="590"/>
    </location>
</feature>
<dbReference type="RefSeq" id="XP_008020332.1">
    <property type="nucleotide sequence ID" value="XM_008022141.2"/>
</dbReference>
<reference evidence="2 3" key="1">
    <citation type="journal article" date="2012" name="PLoS Pathog.">
        <title>Diverse lifestyles and strategies of plant pathogenesis encoded in the genomes of eighteen Dothideomycetes fungi.</title>
        <authorList>
            <person name="Ohm R.A."/>
            <person name="Feau N."/>
            <person name="Henrissat B."/>
            <person name="Schoch C.L."/>
            <person name="Horwitz B.A."/>
            <person name="Barry K.W."/>
            <person name="Condon B.J."/>
            <person name="Copeland A.C."/>
            <person name="Dhillon B."/>
            <person name="Glaser F."/>
            <person name="Hesse C.N."/>
            <person name="Kosti I."/>
            <person name="LaButti K."/>
            <person name="Lindquist E.A."/>
            <person name="Lucas S."/>
            <person name="Salamov A.A."/>
            <person name="Bradshaw R.E."/>
            <person name="Ciuffetti L."/>
            <person name="Hamelin R.C."/>
            <person name="Kema G.H.J."/>
            <person name="Lawrence C."/>
            <person name="Scott J.A."/>
            <person name="Spatafora J.W."/>
            <person name="Turgeon B.G."/>
            <person name="de Wit P.J.G.M."/>
            <person name="Zhong S."/>
            <person name="Goodwin S.B."/>
            <person name="Grigoriev I.V."/>
        </authorList>
    </citation>
    <scope>NUCLEOTIDE SEQUENCE [LARGE SCALE GENOMIC DNA]</scope>
    <source>
        <strain evidence="3">28A</strain>
    </source>
</reference>
<dbReference type="GeneID" id="19405388"/>
<feature type="region of interest" description="Disordered" evidence="1">
    <location>
        <begin position="270"/>
        <end position="295"/>
    </location>
</feature>
<dbReference type="AlphaFoldDB" id="R0KSQ0"/>
<feature type="region of interest" description="Disordered" evidence="1">
    <location>
        <begin position="333"/>
        <end position="401"/>
    </location>
</feature>
<feature type="region of interest" description="Disordered" evidence="1">
    <location>
        <begin position="1"/>
        <end position="82"/>
    </location>
</feature>
<dbReference type="HOGENOM" id="CLU_429578_0_0_1"/>
<feature type="compositionally biased region" description="Low complexity" evidence="1">
    <location>
        <begin position="35"/>
        <end position="45"/>
    </location>
</feature>
<keyword evidence="3" id="KW-1185">Reference proteome</keyword>
<dbReference type="Proteomes" id="UP000016935">
    <property type="component" value="Unassembled WGS sequence"/>
</dbReference>
<evidence type="ECO:0000313" key="3">
    <source>
        <dbReference type="Proteomes" id="UP000016935"/>
    </source>
</evidence>
<reference evidence="2 3" key="2">
    <citation type="journal article" date="2013" name="PLoS Genet.">
        <title>Comparative genome structure, secondary metabolite, and effector coding capacity across Cochliobolus pathogens.</title>
        <authorList>
            <person name="Condon B.J."/>
            <person name="Leng Y."/>
            <person name="Wu D."/>
            <person name="Bushley K.E."/>
            <person name="Ohm R.A."/>
            <person name="Otillar R."/>
            <person name="Martin J."/>
            <person name="Schackwitz W."/>
            <person name="Grimwood J."/>
            <person name="MohdZainudin N."/>
            <person name="Xue C."/>
            <person name="Wang R."/>
            <person name="Manning V.A."/>
            <person name="Dhillon B."/>
            <person name="Tu Z.J."/>
            <person name="Steffenson B.J."/>
            <person name="Salamov A."/>
            <person name="Sun H."/>
            <person name="Lowry S."/>
            <person name="LaButti K."/>
            <person name="Han J."/>
            <person name="Copeland A."/>
            <person name="Lindquist E."/>
            <person name="Barry K."/>
            <person name="Schmutz J."/>
            <person name="Baker S.E."/>
            <person name="Ciuffetti L.M."/>
            <person name="Grigoriev I.V."/>
            <person name="Zhong S."/>
            <person name="Turgeon B.G."/>
        </authorList>
    </citation>
    <scope>NUCLEOTIDE SEQUENCE [LARGE SCALE GENOMIC DNA]</scope>
    <source>
        <strain evidence="3">28A</strain>
    </source>
</reference>
<feature type="compositionally biased region" description="Low complexity" evidence="1">
    <location>
        <begin position="454"/>
        <end position="466"/>
    </location>
</feature>
<feature type="region of interest" description="Disordered" evidence="1">
    <location>
        <begin position="454"/>
        <end position="565"/>
    </location>
</feature>
<feature type="non-terminal residue" evidence="2">
    <location>
        <position position="1"/>
    </location>
</feature>
<protein>
    <submittedName>
        <fullName evidence="2">Uncharacterized protein</fullName>
    </submittedName>
</protein>
<evidence type="ECO:0000256" key="1">
    <source>
        <dbReference type="SAM" id="MobiDB-lite"/>
    </source>
</evidence>
<gene>
    <name evidence="2" type="ORF">SETTUDRAFT_73979</name>
</gene>
<organism evidence="2 3">
    <name type="scientific">Exserohilum turcicum (strain 28A)</name>
    <name type="common">Northern leaf blight fungus</name>
    <name type="synonym">Setosphaeria turcica</name>
    <dbReference type="NCBI Taxonomy" id="671987"/>
    <lineage>
        <taxon>Eukaryota</taxon>
        <taxon>Fungi</taxon>
        <taxon>Dikarya</taxon>
        <taxon>Ascomycota</taxon>
        <taxon>Pezizomycotina</taxon>
        <taxon>Dothideomycetes</taxon>
        <taxon>Pleosporomycetidae</taxon>
        <taxon>Pleosporales</taxon>
        <taxon>Pleosporineae</taxon>
        <taxon>Pleosporaceae</taxon>
        <taxon>Exserohilum</taxon>
    </lineage>
</organism>
<evidence type="ECO:0000313" key="2">
    <source>
        <dbReference type="EMBL" id="EOA91994.1"/>
    </source>
</evidence>
<dbReference type="STRING" id="671987.R0KSQ0"/>
<sequence>PLSLLGSVLRSQTSSPSPPATLDIKPPTSAPPAPEASAAPRPDSSGSDGTPEKLHRPSRRSKTSFNIARPVNTRSKLHSRPKVHLQLHQLIASKRPKPAYDVVPFSSIPQRSARRLATSFNTRDKLGSHDLLVVKAGPYSSEDEQERSDEHQWNPSDVIGVLSTRKCDKSVTETTDICLNDGLSRWSVADMPNGGYEFTNADEHGLTLKVRWVLKPGHTRRSSMSAAPSTATDDKKFTFSTIAPDSRRHPIIATMTRSRIDVMDTYTIPSASSSATPSVPSYTHSPSTTPSINSESFADDLTDKLPLVTTESIRNLILVTGVWVASKEFASDSTNHATIPARTPSGNFRPSTHRNSSMSTLDSPPSPSPASTLNEKHRSIPRLLKSSPRPRRANSTGGAIHSISGSLRKKYRLSFEDDTLIETAEERQLKRSIELLRVRELALPVPIERLSAETTRASTTTAPFPTVTSPSSEDSHSPAPLLASPLLSPPATNSERSRKTQSGYAPVTTTGMWDSGVTQGPGLKTRPTSMFVMNEKKRKQQKKDGRSKSKDRKTKQSEGGEQSLGIKRKSDWYMYKIKLRLKDMFKKEKA</sequence>
<dbReference type="OrthoDB" id="5404323at2759"/>
<feature type="compositionally biased region" description="Basic and acidic residues" evidence="1">
    <location>
        <begin position="542"/>
        <end position="558"/>
    </location>
</feature>
<proteinExistence type="predicted"/>
<feature type="compositionally biased region" description="Polar residues" evidence="1">
    <location>
        <begin position="500"/>
        <end position="518"/>
    </location>
</feature>
<dbReference type="eggNOG" id="ENOG502RZFD">
    <property type="taxonomic scope" value="Eukaryota"/>
</dbReference>
<dbReference type="EMBL" id="KB908481">
    <property type="protein sequence ID" value="EOA91994.1"/>
    <property type="molecule type" value="Genomic_DNA"/>
</dbReference>
<feature type="compositionally biased region" description="Low complexity" evidence="1">
    <location>
        <begin position="270"/>
        <end position="291"/>
    </location>
</feature>
<feature type="compositionally biased region" description="Polar residues" evidence="1">
    <location>
        <begin position="344"/>
        <end position="373"/>
    </location>
</feature>
<name>R0KSQ0_EXST2</name>
<feature type="compositionally biased region" description="Low complexity" evidence="1">
    <location>
        <begin position="477"/>
        <end position="491"/>
    </location>
</feature>